<evidence type="ECO:0000256" key="2">
    <source>
        <dbReference type="ARBA" id="ARBA00022980"/>
    </source>
</evidence>
<evidence type="ECO:0000256" key="5">
    <source>
        <dbReference type="SAM" id="MobiDB-lite"/>
    </source>
</evidence>
<accession>A0A0K0EQI2</accession>
<dbReference type="PANTHER" id="PTHR12884:SF0">
    <property type="entry name" value="60S RIBOSOMAL PROTEIN L29"/>
    <property type="match status" value="1"/>
</dbReference>
<dbReference type="Pfam" id="PF01779">
    <property type="entry name" value="Ribosomal_L29e"/>
    <property type="match status" value="1"/>
</dbReference>
<comment type="similarity">
    <text evidence="1 4">Belongs to the eukaryotic ribosomal protein eL29 family.</text>
</comment>
<keyword evidence="2 4" id="KW-0689">Ribosomal protein</keyword>
<evidence type="ECO:0000256" key="4">
    <source>
        <dbReference type="RuleBase" id="RU364026"/>
    </source>
</evidence>
<reference evidence="6" key="1">
    <citation type="submission" date="2015-08" db="UniProtKB">
        <authorList>
            <consortium name="WormBaseParasite"/>
        </authorList>
    </citation>
    <scope>IDENTIFICATION</scope>
</reference>
<feature type="compositionally biased region" description="Basic residues" evidence="5">
    <location>
        <begin position="15"/>
        <end position="26"/>
    </location>
</feature>
<dbReference type="GO" id="GO:0002181">
    <property type="term" value="P:cytoplasmic translation"/>
    <property type="evidence" value="ECO:0007669"/>
    <property type="project" value="TreeGrafter"/>
</dbReference>
<protein>
    <recommendedName>
        <fullName evidence="4">60S ribosomal protein L29</fullName>
    </recommendedName>
</protein>
<evidence type="ECO:0000313" key="6">
    <source>
        <dbReference type="WBParaSite" id="SSTP_0001171150.1"/>
    </source>
</evidence>
<keyword evidence="3 4" id="KW-0687">Ribonucleoprotein</keyword>
<evidence type="ECO:0000256" key="3">
    <source>
        <dbReference type="ARBA" id="ARBA00023274"/>
    </source>
</evidence>
<dbReference type="STRING" id="6248.A0A0K0EQI2"/>
<dbReference type="Gene3D" id="6.10.140.1730">
    <property type="match status" value="1"/>
</dbReference>
<dbReference type="InterPro" id="IPR002673">
    <property type="entry name" value="Ribosomal_eL29"/>
</dbReference>
<feature type="region of interest" description="Disordered" evidence="5">
    <location>
        <begin position="1"/>
        <end position="27"/>
    </location>
</feature>
<evidence type="ECO:0000256" key="1">
    <source>
        <dbReference type="ARBA" id="ARBA00010247"/>
    </source>
</evidence>
<organism evidence="6">
    <name type="scientific">Strongyloides stercoralis</name>
    <name type="common">Threadworm</name>
    <dbReference type="NCBI Taxonomy" id="6248"/>
    <lineage>
        <taxon>Eukaryota</taxon>
        <taxon>Metazoa</taxon>
        <taxon>Ecdysozoa</taxon>
        <taxon>Nematoda</taxon>
        <taxon>Chromadorea</taxon>
        <taxon>Rhabditida</taxon>
        <taxon>Tylenchina</taxon>
        <taxon>Panagrolaimomorpha</taxon>
        <taxon>Strongyloidoidea</taxon>
        <taxon>Strongyloididae</taxon>
        <taxon>Strongyloides</taxon>
    </lineage>
</organism>
<dbReference type="GO" id="GO:0022625">
    <property type="term" value="C:cytosolic large ribosomal subunit"/>
    <property type="evidence" value="ECO:0007669"/>
    <property type="project" value="TreeGrafter"/>
</dbReference>
<dbReference type="WBParaSite" id="SSTP_0001171150.1">
    <property type="protein sequence ID" value="SSTP_0001171150.1"/>
    <property type="gene ID" value="SSTP_0001171150"/>
</dbReference>
<name>A0A0K0EQI2_STRER</name>
<dbReference type="AlphaFoldDB" id="A0A0K0EQI2"/>
<sequence length="63" mass="7435">MAKSKNHTSHNQNRKDHRNGIKKPLKQRYISMKGVDPKYLKNLRYTQKANLKLKMEAKKAAKK</sequence>
<dbReference type="GO" id="GO:0003735">
    <property type="term" value="F:structural constituent of ribosome"/>
    <property type="evidence" value="ECO:0007669"/>
    <property type="project" value="UniProtKB-UniRule"/>
</dbReference>
<dbReference type="PANTHER" id="PTHR12884">
    <property type="entry name" value="60S RIBOSOMAL PROTEIN L29"/>
    <property type="match status" value="1"/>
</dbReference>
<proteinExistence type="inferred from homology"/>